<dbReference type="InterPro" id="IPR006091">
    <property type="entry name" value="Acyl-CoA_Oxase/DH_mid-dom"/>
</dbReference>
<dbReference type="PANTHER" id="PTHR43884:SF19">
    <property type="entry name" value="ACYL-COA DEHYDROGENASE FADE4-RELATED"/>
    <property type="match status" value="1"/>
</dbReference>
<organism evidence="10 11">
    <name type="scientific">Microcystis viridis FACHB-1342</name>
    <dbReference type="NCBI Taxonomy" id="2692900"/>
    <lineage>
        <taxon>Bacteria</taxon>
        <taxon>Bacillati</taxon>
        <taxon>Cyanobacteriota</taxon>
        <taxon>Cyanophyceae</taxon>
        <taxon>Oscillatoriophycideae</taxon>
        <taxon>Chroococcales</taxon>
        <taxon>Microcystaceae</taxon>
        <taxon>Microcystis</taxon>
    </lineage>
</organism>
<dbReference type="Gene3D" id="1.10.540.10">
    <property type="entry name" value="Acyl-CoA dehydrogenase/oxidase, N-terminal domain"/>
    <property type="match status" value="1"/>
</dbReference>
<name>A0ABR8GDK7_MICVR</name>
<keyword evidence="6" id="KW-1133">Transmembrane helix</keyword>
<keyword evidence="11" id="KW-1185">Reference proteome</keyword>
<evidence type="ECO:0000259" key="8">
    <source>
        <dbReference type="Pfam" id="PF02770"/>
    </source>
</evidence>
<comment type="cofactor">
    <cofactor evidence="1 5">
        <name>FAD</name>
        <dbReference type="ChEBI" id="CHEBI:57692"/>
    </cofactor>
</comment>
<dbReference type="SUPFAM" id="SSF56645">
    <property type="entry name" value="Acyl-CoA dehydrogenase NM domain-like"/>
    <property type="match status" value="1"/>
</dbReference>
<feature type="transmembrane region" description="Helical" evidence="6">
    <location>
        <begin position="86"/>
        <end position="104"/>
    </location>
</feature>
<comment type="similarity">
    <text evidence="2 5">Belongs to the acyl-CoA dehydrogenase family.</text>
</comment>
<keyword evidence="6" id="KW-0812">Transmembrane</keyword>
<proteinExistence type="inferred from homology"/>
<dbReference type="CDD" id="cd00567">
    <property type="entry name" value="ACAD"/>
    <property type="match status" value="1"/>
</dbReference>
<dbReference type="EMBL" id="JACJSV010000037">
    <property type="protein sequence ID" value="MBD2601205.1"/>
    <property type="molecule type" value="Genomic_DNA"/>
</dbReference>
<evidence type="ECO:0000259" key="9">
    <source>
        <dbReference type="Pfam" id="PF02771"/>
    </source>
</evidence>
<keyword evidence="6" id="KW-0472">Membrane</keyword>
<dbReference type="Gene3D" id="2.40.110.10">
    <property type="entry name" value="Butyryl-CoA Dehydrogenase, subunit A, domain 2"/>
    <property type="match status" value="1"/>
</dbReference>
<dbReference type="Gene3D" id="1.20.140.10">
    <property type="entry name" value="Butyryl-CoA Dehydrogenase, subunit A, domain 3"/>
    <property type="match status" value="1"/>
</dbReference>
<dbReference type="InterPro" id="IPR046373">
    <property type="entry name" value="Acyl-CoA_Oxase/DH_mid-dom_sf"/>
</dbReference>
<dbReference type="Pfam" id="PF02770">
    <property type="entry name" value="Acyl-CoA_dh_M"/>
    <property type="match status" value="1"/>
</dbReference>
<dbReference type="InterPro" id="IPR036250">
    <property type="entry name" value="AcylCo_DH-like_C"/>
</dbReference>
<dbReference type="PANTHER" id="PTHR43884">
    <property type="entry name" value="ACYL-COA DEHYDROGENASE"/>
    <property type="match status" value="1"/>
</dbReference>
<dbReference type="RefSeq" id="WP_069473955.1">
    <property type="nucleotide sequence ID" value="NZ_JACJSV010000037.1"/>
</dbReference>
<dbReference type="Pfam" id="PF02771">
    <property type="entry name" value="Acyl-CoA_dh_N"/>
    <property type="match status" value="1"/>
</dbReference>
<dbReference type="SUPFAM" id="SSF47203">
    <property type="entry name" value="Acyl-CoA dehydrogenase C-terminal domain-like"/>
    <property type="match status" value="1"/>
</dbReference>
<dbReference type="InterPro" id="IPR009100">
    <property type="entry name" value="AcylCoA_DH/oxidase_NM_dom_sf"/>
</dbReference>
<evidence type="ECO:0000259" key="7">
    <source>
        <dbReference type="Pfam" id="PF00441"/>
    </source>
</evidence>
<dbReference type="InterPro" id="IPR009075">
    <property type="entry name" value="AcylCo_DH/oxidase_C"/>
</dbReference>
<feature type="domain" description="Acyl-CoA dehydrogenase/oxidase N-terminal" evidence="9">
    <location>
        <begin position="32"/>
        <end position="112"/>
    </location>
</feature>
<dbReference type="Proteomes" id="UP000648873">
    <property type="component" value="Unassembled WGS sequence"/>
</dbReference>
<dbReference type="InterPro" id="IPR037069">
    <property type="entry name" value="AcylCoA_DH/ox_N_sf"/>
</dbReference>
<evidence type="ECO:0000256" key="3">
    <source>
        <dbReference type="ARBA" id="ARBA00022630"/>
    </source>
</evidence>
<keyword evidence="3 5" id="KW-0285">Flavoprotein</keyword>
<keyword evidence="4 5" id="KW-0274">FAD</keyword>
<evidence type="ECO:0000256" key="2">
    <source>
        <dbReference type="ARBA" id="ARBA00009347"/>
    </source>
</evidence>
<reference evidence="10 11" key="1">
    <citation type="journal article" date="2020" name="ISME J.">
        <title>Comparative genomics reveals insights into cyanobacterial evolution and habitat adaptation.</title>
        <authorList>
            <person name="Chen M.Y."/>
            <person name="Teng W.K."/>
            <person name="Zhao L."/>
            <person name="Hu C.X."/>
            <person name="Zhou Y.K."/>
            <person name="Han B.P."/>
            <person name="Song L.R."/>
            <person name="Shu W.S."/>
        </authorList>
    </citation>
    <scope>NUCLEOTIDE SEQUENCE [LARGE SCALE GENOMIC DNA]</scope>
    <source>
        <strain evidence="10 11">FACHB-1342</strain>
    </source>
</reference>
<dbReference type="Pfam" id="PF00441">
    <property type="entry name" value="Acyl-CoA_dh_1"/>
    <property type="match status" value="1"/>
</dbReference>
<keyword evidence="5" id="KW-0560">Oxidoreductase</keyword>
<gene>
    <name evidence="10" type="ORF">H6G40_13375</name>
</gene>
<dbReference type="InterPro" id="IPR013786">
    <property type="entry name" value="AcylCoA_DH/ox_N"/>
</dbReference>
<evidence type="ECO:0000313" key="11">
    <source>
        <dbReference type="Proteomes" id="UP000648873"/>
    </source>
</evidence>
<evidence type="ECO:0000256" key="1">
    <source>
        <dbReference type="ARBA" id="ARBA00001974"/>
    </source>
</evidence>
<comment type="caution">
    <text evidence="10">The sequence shown here is derived from an EMBL/GenBank/DDBJ whole genome shotgun (WGS) entry which is preliminary data.</text>
</comment>
<feature type="domain" description="Acyl-CoA oxidase/dehydrogenase middle" evidence="8">
    <location>
        <begin position="124"/>
        <end position="222"/>
    </location>
</feature>
<feature type="domain" description="Acyl-CoA dehydrogenase/oxidase C-terminal" evidence="7">
    <location>
        <begin position="234"/>
        <end position="380"/>
    </location>
</feature>
<sequence>MKKLKQYWTAEALEKDLGDPLNPDNPLSYKRVIEIDESEEFPHEEIRWLYDWKLQHYYIPTDCGGEFTSFEEFVAFVRVLSRRDQTIGIAFTTLFWSFLNWMAGTPEQKQKLARFIMDDYGALCLGYSEKEHGSDLINGDLTATKVEGGYILNGEKWPINRATISGISFILAKTDANGGPKCLTLFMVDKRQLDPEKYYNLPKIYTHGVRASDMSGIGFKDCFVPDSMRLREEGDGLELALKGFQITRMLCAAFSHGAADTALRTTLGFAVNRVIYNKNVMDLPQPRRTLVDAFLDILICDCETIPAARGFHIIPEQFSVWASVVKYFVTVRLEEMVNSVYVVLGSRFYMREEHEFGIFQKLLRDNSIISMFDGSSIVNLHALILQLRPLTKYRAKRNSRTMSALKTRLEAIFSLEKSVPPFEPNNLELFGRGMDDSLQGLEIALDILEGLKNSDEVDPEILENLLMLGNLVLEELNAHDEKISQSKFEYGHDQSPELFEIAKKYCTLHAASACLHTWLYNRSILGEFFARGEWLVLSLHRLLRTLRPLPYTLSEVYVENVAQELLKLYQENQHFSIVPFQLAHLQTTEEKTHELQLQS</sequence>
<evidence type="ECO:0000256" key="6">
    <source>
        <dbReference type="SAM" id="Phobius"/>
    </source>
</evidence>
<protein>
    <submittedName>
        <fullName evidence="10">Acyl-CoA dehydrogenase family protein</fullName>
    </submittedName>
</protein>
<accession>A0ABR8GDK7</accession>
<evidence type="ECO:0000313" key="10">
    <source>
        <dbReference type="EMBL" id="MBD2601205.1"/>
    </source>
</evidence>
<evidence type="ECO:0000256" key="5">
    <source>
        <dbReference type="RuleBase" id="RU362125"/>
    </source>
</evidence>
<evidence type="ECO:0000256" key="4">
    <source>
        <dbReference type="ARBA" id="ARBA00022827"/>
    </source>
</evidence>